<accession>A0A915HF41</accession>
<evidence type="ECO:0000313" key="2">
    <source>
        <dbReference type="WBParaSite" id="nRc.2.0.1.t00677-RA"/>
    </source>
</evidence>
<dbReference type="WBParaSite" id="nRc.2.0.1.t00677-RA">
    <property type="protein sequence ID" value="nRc.2.0.1.t00677-RA"/>
    <property type="gene ID" value="nRc.2.0.1.g00677"/>
</dbReference>
<keyword evidence="1" id="KW-1185">Reference proteome</keyword>
<name>A0A915HF41_ROMCU</name>
<sequence>MQDRTSKGGASIVYKCGLRTTLIALLKALSGSELLDKVFPTSELSNRRGPHDFVKIASITLRRKIVLGGEVTATLALSMEGHFEKPRCCARVFYRQGKNIFPAFCVVLLLHSDHKQMWKSPTTRREMDWIPESFFRAS</sequence>
<reference evidence="2" key="1">
    <citation type="submission" date="2022-11" db="UniProtKB">
        <authorList>
            <consortium name="WormBaseParasite"/>
        </authorList>
    </citation>
    <scope>IDENTIFICATION</scope>
</reference>
<proteinExistence type="predicted"/>
<evidence type="ECO:0000313" key="1">
    <source>
        <dbReference type="Proteomes" id="UP000887565"/>
    </source>
</evidence>
<dbReference type="Proteomes" id="UP000887565">
    <property type="component" value="Unplaced"/>
</dbReference>
<organism evidence="1 2">
    <name type="scientific">Romanomermis culicivorax</name>
    <name type="common">Nematode worm</name>
    <dbReference type="NCBI Taxonomy" id="13658"/>
    <lineage>
        <taxon>Eukaryota</taxon>
        <taxon>Metazoa</taxon>
        <taxon>Ecdysozoa</taxon>
        <taxon>Nematoda</taxon>
        <taxon>Enoplea</taxon>
        <taxon>Dorylaimia</taxon>
        <taxon>Mermithida</taxon>
        <taxon>Mermithoidea</taxon>
        <taxon>Mermithidae</taxon>
        <taxon>Romanomermis</taxon>
    </lineage>
</organism>
<protein>
    <submittedName>
        <fullName evidence="2">Uncharacterized protein</fullName>
    </submittedName>
</protein>
<dbReference type="AlphaFoldDB" id="A0A915HF41"/>